<dbReference type="GO" id="GO:0002376">
    <property type="term" value="P:immune system process"/>
    <property type="evidence" value="ECO:0007669"/>
    <property type="project" value="UniProtKB-KW"/>
</dbReference>
<dbReference type="GO" id="GO:0005829">
    <property type="term" value="C:cytosol"/>
    <property type="evidence" value="ECO:0007669"/>
    <property type="project" value="TreeGrafter"/>
</dbReference>
<keyword evidence="3" id="KW-0479">Metal-binding</keyword>
<evidence type="ECO:0000256" key="1">
    <source>
        <dbReference type="ARBA" id="ARBA00004496"/>
    </source>
</evidence>
<keyword evidence="6" id="KW-0391">Immunity</keyword>
<dbReference type="GO" id="GO:0002040">
    <property type="term" value="P:sprouting angiogenesis"/>
    <property type="evidence" value="ECO:0007669"/>
    <property type="project" value="TreeGrafter"/>
</dbReference>
<comment type="subcellular location">
    <subcellularLocation>
        <location evidence="1">Cytoplasm</location>
    </subcellularLocation>
</comment>
<dbReference type="GO" id="GO:0016020">
    <property type="term" value="C:membrane"/>
    <property type="evidence" value="ECO:0007669"/>
    <property type="project" value="TreeGrafter"/>
</dbReference>
<evidence type="ECO:0000256" key="5">
    <source>
        <dbReference type="ARBA" id="ARBA00022833"/>
    </source>
</evidence>
<gene>
    <name evidence="8" type="ORF">HJG63_000153</name>
</gene>
<proteinExistence type="predicted"/>
<dbReference type="GO" id="GO:0016887">
    <property type="term" value="F:ATP hydrolysis activity"/>
    <property type="evidence" value="ECO:0007669"/>
    <property type="project" value="InterPro"/>
</dbReference>
<dbReference type="GO" id="GO:0006511">
    <property type="term" value="P:ubiquitin-dependent protein catabolic process"/>
    <property type="evidence" value="ECO:0007669"/>
    <property type="project" value="TreeGrafter"/>
</dbReference>
<dbReference type="InterPro" id="IPR046439">
    <property type="entry name" value="ZF_RZ_dom"/>
</dbReference>
<dbReference type="EMBL" id="JACASE010000006">
    <property type="protein sequence ID" value="KAF6454439.1"/>
    <property type="molecule type" value="Genomic_DNA"/>
</dbReference>
<evidence type="ECO:0000256" key="2">
    <source>
        <dbReference type="ARBA" id="ARBA00022490"/>
    </source>
</evidence>
<protein>
    <recommendedName>
        <fullName evidence="7">RZ-type domain-containing protein</fullName>
    </recommendedName>
</protein>
<dbReference type="Proteomes" id="UP000593571">
    <property type="component" value="Unassembled WGS sequence"/>
</dbReference>
<evidence type="ECO:0000256" key="6">
    <source>
        <dbReference type="ARBA" id="ARBA00022859"/>
    </source>
</evidence>
<feature type="domain" description="RZ-type" evidence="7">
    <location>
        <begin position="1"/>
        <end position="38"/>
    </location>
</feature>
<evidence type="ECO:0000259" key="7">
    <source>
        <dbReference type="PROSITE" id="PS51981"/>
    </source>
</evidence>
<dbReference type="GO" id="GO:2000051">
    <property type="term" value="P:negative regulation of non-canonical Wnt signaling pathway"/>
    <property type="evidence" value="ECO:0007669"/>
    <property type="project" value="TreeGrafter"/>
</dbReference>
<dbReference type="PANTHER" id="PTHR22605:SF16">
    <property type="entry name" value="E3 UBIQUITIN-PROTEIN LIGASE RNF213"/>
    <property type="match status" value="1"/>
</dbReference>
<dbReference type="InterPro" id="IPR031248">
    <property type="entry name" value="RNF213"/>
</dbReference>
<dbReference type="GO" id="GO:0008270">
    <property type="term" value="F:zinc ion binding"/>
    <property type="evidence" value="ECO:0007669"/>
    <property type="project" value="UniProtKB-KW"/>
</dbReference>
<evidence type="ECO:0000313" key="8">
    <source>
        <dbReference type="EMBL" id="KAF6454439.1"/>
    </source>
</evidence>
<comment type="caution">
    <text evidence="8">The sequence shown here is derived from an EMBL/GenBank/DDBJ whole genome shotgun (WGS) entry which is preliminary data.</text>
</comment>
<accession>A0A7J8G451</accession>
<keyword evidence="2" id="KW-0963">Cytoplasm</keyword>
<keyword evidence="9" id="KW-1185">Reference proteome</keyword>
<organism evidence="8 9">
    <name type="scientific">Rousettus aegyptiacus</name>
    <name type="common">Egyptian fruit bat</name>
    <name type="synonym">Pteropus aegyptiacus</name>
    <dbReference type="NCBI Taxonomy" id="9407"/>
    <lineage>
        <taxon>Eukaryota</taxon>
        <taxon>Metazoa</taxon>
        <taxon>Chordata</taxon>
        <taxon>Craniata</taxon>
        <taxon>Vertebrata</taxon>
        <taxon>Euteleostomi</taxon>
        <taxon>Mammalia</taxon>
        <taxon>Eutheria</taxon>
        <taxon>Laurasiatheria</taxon>
        <taxon>Chiroptera</taxon>
        <taxon>Yinpterochiroptera</taxon>
        <taxon>Pteropodoidea</taxon>
        <taxon>Pteropodidae</taxon>
        <taxon>Rousettinae</taxon>
        <taxon>Rousettus</taxon>
    </lineage>
</organism>
<evidence type="ECO:0000313" key="9">
    <source>
        <dbReference type="Proteomes" id="UP000593571"/>
    </source>
</evidence>
<keyword evidence="4" id="KW-0863">Zinc-finger</keyword>
<dbReference type="PANTHER" id="PTHR22605">
    <property type="entry name" value="RZ-TYPE DOMAIN-CONTAINING PROTEIN"/>
    <property type="match status" value="1"/>
</dbReference>
<keyword evidence="5" id="KW-0862">Zinc</keyword>
<evidence type="ECO:0000256" key="4">
    <source>
        <dbReference type="ARBA" id="ARBA00022771"/>
    </source>
</evidence>
<name>A0A7J8G451_ROUAE</name>
<dbReference type="AlphaFoldDB" id="A0A7J8G451"/>
<dbReference type="PROSITE" id="PS51981">
    <property type="entry name" value="ZF_RZ"/>
    <property type="match status" value="1"/>
</dbReference>
<dbReference type="GO" id="GO:0004842">
    <property type="term" value="F:ubiquitin-protein transferase activity"/>
    <property type="evidence" value="ECO:0007669"/>
    <property type="project" value="InterPro"/>
</dbReference>
<dbReference type="GO" id="GO:0005730">
    <property type="term" value="C:nucleolus"/>
    <property type="evidence" value="ECO:0007669"/>
    <property type="project" value="TreeGrafter"/>
</dbReference>
<sequence>MPMERGACVDCGALVGGTNHKPEHGFTAIQTVSDRTQTGHVLGSPPPRGAVVVSDRDLPPAVFLLIRLLTHLALLLGAAQSPQALVNIIKPPVRDPREFLQQHIQRDLEQLTRTLGKGTDETIHVVHLVLCGLLREQHHLPGYAPLNFDANLSTKEMRNRWEKCMEMIILRELAHLDKTLLAVNARISRDERVSSDPVARIVFGDPAAFLPHLPRNSVVHSSKMWSCRRKVTVEHLWHLVEQKNGKETMPILWKFLQKEAELRWVKFLPEILALQKSLVKRFQNVPEAEYQSIRDFISSHTSDGLKQLFHDRISVFLSTWNQLRRSLDTNGEIKLPKDYCSTDLDLDTNFEVILPRRQGLGLCSTALVSYLIALHNEIISTMEKFSEENNSYSVDASEITDLHVISYEVERDLTPLILSNCQYKVEQGAERVQEFQLEKIQRQLASRFLQGKPRLSLRGIPTLVYRRDRNYEDLFVDIRNKMPQDPLPNTAISAISGQLQSYTDACEALHVTEVTLGFLSTAGEDPNMDLALYIQDKLRMSEQTEQVLKALHHCQLRHATALWQLLSAHKSEQLLRLRKEPFGEISDEYKADLSPENTNLLSKFLNQISLDAFLLELHEMMTLKLNNPRTQGDFKPDWSLRDTLVSYMETKDDYALPEMESQFPEQIPLSNCVSVWKLAAQLKRDRQMK</sequence>
<reference evidence="8 9" key="1">
    <citation type="journal article" date="2020" name="Nature">
        <title>Six reference-quality genomes reveal evolution of bat adaptations.</title>
        <authorList>
            <person name="Jebb D."/>
            <person name="Huang Z."/>
            <person name="Pippel M."/>
            <person name="Hughes G.M."/>
            <person name="Lavrichenko K."/>
            <person name="Devanna P."/>
            <person name="Winkler S."/>
            <person name="Jermiin L.S."/>
            <person name="Skirmuntt E.C."/>
            <person name="Katzourakis A."/>
            <person name="Burkitt-Gray L."/>
            <person name="Ray D.A."/>
            <person name="Sullivan K.A.M."/>
            <person name="Roscito J.G."/>
            <person name="Kirilenko B.M."/>
            <person name="Davalos L.M."/>
            <person name="Corthals A.P."/>
            <person name="Power M.L."/>
            <person name="Jones G."/>
            <person name="Ransome R.D."/>
            <person name="Dechmann D.K.N."/>
            <person name="Locatelli A.G."/>
            <person name="Puechmaille S.J."/>
            <person name="Fedrigo O."/>
            <person name="Jarvis E.D."/>
            <person name="Hiller M."/>
            <person name="Vernes S.C."/>
            <person name="Myers E.W."/>
            <person name="Teeling E.C."/>
        </authorList>
    </citation>
    <scope>NUCLEOTIDE SEQUENCE [LARGE SCALE GENOMIC DNA]</scope>
    <source>
        <strain evidence="8">MRouAeg1</strain>
        <tissue evidence="8">Muscle</tissue>
    </source>
</reference>
<evidence type="ECO:0000256" key="3">
    <source>
        <dbReference type="ARBA" id="ARBA00022723"/>
    </source>
</evidence>